<comment type="caution">
    <text evidence="1">The sequence shown here is derived from an EMBL/GenBank/DDBJ whole genome shotgun (WGS) entry which is preliminary data.</text>
</comment>
<organism evidence="1 2">
    <name type="scientific">Aphanizomenon flos-aquae FACHB-1040</name>
    <dbReference type="NCBI Taxonomy" id="2692887"/>
    <lineage>
        <taxon>Bacteria</taxon>
        <taxon>Bacillati</taxon>
        <taxon>Cyanobacteriota</taxon>
        <taxon>Cyanophyceae</taxon>
        <taxon>Nostocales</taxon>
        <taxon>Aphanizomenonaceae</taxon>
        <taxon>Aphanizomenon</taxon>
    </lineage>
</organism>
<protein>
    <submittedName>
        <fullName evidence="1">Uncharacterized protein</fullName>
    </submittedName>
</protein>
<gene>
    <name evidence="1" type="ORF">H6F99_23665</name>
</gene>
<accession>A0ABR8C2D4</accession>
<sequence>MNKFAQITQSCSMKLKVLYMKADNLEIYADGAGLMVGPTISKLSFYSVVDISENNGEKETEKELKVQIAIPTLTLLKLCAGFLTQVKTDEKGIVDTIDSHKEEIIKTLANVTLKQSEGE</sequence>
<dbReference type="EMBL" id="JACJQT010000094">
    <property type="protein sequence ID" value="MBD2281159.1"/>
    <property type="molecule type" value="Genomic_DNA"/>
</dbReference>
<reference evidence="1 2" key="1">
    <citation type="journal article" date="2020" name="ISME J.">
        <title>Comparative genomics reveals insights into cyanobacterial evolution and habitat adaptation.</title>
        <authorList>
            <person name="Chen M.Y."/>
            <person name="Teng W.K."/>
            <person name="Zhao L."/>
            <person name="Hu C.X."/>
            <person name="Zhou Y.K."/>
            <person name="Han B.P."/>
            <person name="Song L.R."/>
            <person name="Shu W.S."/>
        </authorList>
    </citation>
    <scope>NUCLEOTIDE SEQUENCE [LARGE SCALE GENOMIC DNA]</scope>
    <source>
        <strain evidence="1 2">FACHB-1040</strain>
    </source>
</reference>
<proteinExistence type="predicted"/>
<keyword evidence="2" id="KW-1185">Reference proteome</keyword>
<name>A0ABR8C2D4_APHFL</name>
<dbReference type="RefSeq" id="WP_190384407.1">
    <property type="nucleotide sequence ID" value="NZ_JACJQT010000094.1"/>
</dbReference>
<evidence type="ECO:0000313" key="2">
    <source>
        <dbReference type="Proteomes" id="UP000606721"/>
    </source>
</evidence>
<evidence type="ECO:0000313" key="1">
    <source>
        <dbReference type="EMBL" id="MBD2281159.1"/>
    </source>
</evidence>
<dbReference type="Proteomes" id="UP000606721">
    <property type="component" value="Unassembled WGS sequence"/>
</dbReference>